<accession>A0A4S4M0C6</accession>
<reference evidence="1 2" key="1">
    <citation type="submission" date="2019-02" db="EMBL/GenBank/DDBJ databases">
        <title>Genome sequencing of the rare red list fungi Bondarzewia mesenterica.</title>
        <authorList>
            <person name="Buettner E."/>
            <person name="Kellner H."/>
        </authorList>
    </citation>
    <scope>NUCLEOTIDE SEQUENCE [LARGE SCALE GENOMIC DNA]</scope>
    <source>
        <strain evidence="1 2">DSM 108281</strain>
    </source>
</reference>
<sequence>MLVFTSPSPVLAAGRLDYAIARKDGNQYFLIFARRYGMAYTREVAYLNSTTHPSEVLAFSKEGRPCIWFDTELERDSRDLAPKGTVLPALLDAVPRAPIQRTGRMKAITAVEGGERETFEVEILLSEDDLAHCCYYCGDAESASDGNLRFERIGGEGYSSTYWCSNVCGLLGEISTVVDLFQ</sequence>
<dbReference type="Proteomes" id="UP000310158">
    <property type="component" value="Unassembled WGS sequence"/>
</dbReference>
<comment type="caution">
    <text evidence="1">The sequence shown here is derived from an EMBL/GenBank/DDBJ whole genome shotgun (WGS) entry which is preliminary data.</text>
</comment>
<dbReference type="EMBL" id="SGPL01000098">
    <property type="protein sequence ID" value="THH17748.1"/>
    <property type="molecule type" value="Genomic_DNA"/>
</dbReference>
<dbReference type="AlphaFoldDB" id="A0A4S4M0C6"/>
<evidence type="ECO:0000313" key="2">
    <source>
        <dbReference type="Proteomes" id="UP000310158"/>
    </source>
</evidence>
<keyword evidence="2" id="KW-1185">Reference proteome</keyword>
<dbReference type="OrthoDB" id="3793816at2759"/>
<gene>
    <name evidence="1" type="ORF">EW146_g3132</name>
</gene>
<proteinExistence type="predicted"/>
<protein>
    <submittedName>
        <fullName evidence="1">Uncharacterized protein</fullName>
    </submittedName>
</protein>
<organism evidence="1 2">
    <name type="scientific">Bondarzewia mesenterica</name>
    <dbReference type="NCBI Taxonomy" id="1095465"/>
    <lineage>
        <taxon>Eukaryota</taxon>
        <taxon>Fungi</taxon>
        <taxon>Dikarya</taxon>
        <taxon>Basidiomycota</taxon>
        <taxon>Agaricomycotina</taxon>
        <taxon>Agaricomycetes</taxon>
        <taxon>Russulales</taxon>
        <taxon>Bondarzewiaceae</taxon>
        <taxon>Bondarzewia</taxon>
    </lineage>
</organism>
<evidence type="ECO:0000313" key="1">
    <source>
        <dbReference type="EMBL" id="THH17748.1"/>
    </source>
</evidence>
<name>A0A4S4M0C6_9AGAM</name>